<reference evidence="1" key="1">
    <citation type="submission" date="2014-11" db="EMBL/GenBank/DDBJ databases">
        <authorList>
            <person name="Amaro Gonzalez C."/>
        </authorList>
    </citation>
    <scope>NUCLEOTIDE SEQUENCE</scope>
</reference>
<dbReference type="AlphaFoldDB" id="A0A0E9XWA0"/>
<proteinExistence type="predicted"/>
<sequence length="44" mass="5206">MYPKRSPYLSLLSLLHAEKFFLVCQNLEQSGMLLFRKNISLTFQ</sequence>
<organism evidence="1">
    <name type="scientific">Anguilla anguilla</name>
    <name type="common">European freshwater eel</name>
    <name type="synonym">Muraena anguilla</name>
    <dbReference type="NCBI Taxonomy" id="7936"/>
    <lineage>
        <taxon>Eukaryota</taxon>
        <taxon>Metazoa</taxon>
        <taxon>Chordata</taxon>
        <taxon>Craniata</taxon>
        <taxon>Vertebrata</taxon>
        <taxon>Euteleostomi</taxon>
        <taxon>Actinopterygii</taxon>
        <taxon>Neopterygii</taxon>
        <taxon>Teleostei</taxon>
        <taxon>Anguilliformes</taxon>
        <taxon>Anguillidae</taxon>
        <taxon>Anguilla</taxon>
    </lineage>
</organism>
<dbReference type="EMBL" id="GBXM01002609">
    <property type="protein sequence ID" value="JAI05969.1"/>
    <property type="molecule type" value="Transcribed_RNA"/>
</dbReference>
<accession>A0A0E9XWA0</accession>
<name>A0A0E9XWA0_ANGAN</name>
<reference evidence="1" key="2">
    <citation type="journal article" date="2015" name="Fish Shellfish Immunol.">
        <title>Early steps in the European eel (Anguilla anguilla)-Vibrio vulnificus interaction in the gills: Role of the RtxA13 toxin.</title>
        <authorList>
            <person name="Callol A."/>
            <person name="Pajuelo D."/>
            <person name="Ebbesson L."/>
            <person name="Teles M."/>
            <person name="MacKenzie S."/>
            <person name="Amaro C."/>
        </authorList>
    </citation>
    <scope>NUCLEOTIDE SEQUENCE</scope>
</reference>
<protein>
    <submittedName>
        <fullName evidence="1">Uncharacterized protein</fullName>
    </submittedName>
</protein>
<evidence type="ECO:0000313" key="1">
    <source>
        <dbReference type="EMBL" id="JAI05969.1"/>
    </source>
</evidence>